<reference evidence="2 3" key="1">
    <citation type="submission" date="2024-04" db="EMBL/GenBank/DDBJ databases">
        <authorList>
            <person name="Abashina T."/>
            <person name="Shaikin A."/>
        </authorList>
    </citation>
    <scope>NUCLEOTIDE SEQUENCE [LARGE SCALE GENOMIC DNA]</scope>
    <source>
        <strain evidence="2 3">AAFK</strain>
    </source>
</reference>
<dbReference type="SUPFAM" id="SSF52833">
    <property type="entry name" value="Thioredoxin-like"/>
    <property type="match status" value="1"/>
</dbReference>
<dbReference type="Gene3D" id="3.40.30.10">
    <property type="entry name" value="Glutaredoxin"/>
    <property type="match status" value="1"/>
</dbReference>
<comment type="caution">
    <text evidence="2">The sequence shown here is derived from an EMBL/GenBank/DDBJ whole genome shotgun (WGS) entry which is preliminary data.</text>
</comment>
<dbReference type="InterPro" id="IPR013766">
    <property type="entry name" value="Thioredoxin_domain"/>
</dbReference>
<evidence type="ECO:0000313" key="2">
    <source>
        <dbReference type="EMBL" id="MEK8089423.1"/>
    </source>
</evidence>
<feature type="domain" description="Thioredoxin" evidence="1">
    <location>
        <begin position="30"/>
        <end position="170"/>
    </location>
</feature>
<organism evidence="2 3">
    <name type="scientific">Thermithiobacillus plumbiphilus</name>
    <dbReference type="NCBI Taxonomy" id="1729899"/>
    <lineage>
        <taxon>Bacteria</taxon>
        <taxon>Pseudomonadati</taxon>
        <taxon>Pseudomonadota</taxon>
        <taxon>Acidithiobacillia</taxon>
        <taxon>Acidithiobacillales</taxon>
        <taxon>Thermithiobacillaceae</taxon>
        <taxon>Thermithiobacillus</taxon>
    </lineage>
</organism>
<keyword evidence="3" id="KW-1185">Reference proteome</keyword>
<dbReference type="EMBL" id="JBBPCO010000005">
    <property type="protein sequence ID" value="MEK8089423.1"/>
    <property type="molecule type" value="Genomic_DNA"/>
</dbReference>
<dbReference type="Pfam" id="PF08534">
    <property type="entry name" value="Redoxin"/>
    <property type="match status" value="1"/>
</dbReference>
<gene>
    <name evidence="2" type="ORF">WOB96_06545</name>
</gene>
<name>A0ABU9D7A1_9PROT</name>
<evidence type="ECO:0000313" key="3">
    <source>
        <dbReference type="Proteomes" id="UP001446205"/>
    </source>
</evidence>
<dbReference type="PROSITE" id="PS51352">
    <property type="entry name" value="THIOREDOXIN_2"/>
    <property type="match status" value="1"/>
</dbReference>
<dbReference type="InterPro" id="IPR036249">
    <property type="entry name" value="Thioredoxin-like_sf"/>
</dbReference>
<dbReference type="InterPro" id="IPR050553">
    <property type="entry name" value="Thioredoxin_ResA/DsbE_sf"/>
</dbReference>
<protein>
    <submittedName>
        <fullName evidence="2">TlpA disulfide reductase family protein</fullName>
    </submittedName>
</protein>
<evidence type="ECO:0000259" key="1">
    <source>
        <dbReference type="PROSITE" id="PS51352"/>
    </source>
</evidence>
<proteinExistence type="predicted"/>
<dbReference type="RefSeq" id="WP_341370482.1">
    <property type="nucleotide sequence ID" value="NZ_JBBPCO010000005.1"/>
</dbReference>
<dbReference type="PANTHER" id="PTHR42852">
    <property type="entry name" value="THIOL:DISULFIDE INTERCHANGE PROTEIN DSBE"/>
    <property type="match status" value="1"/>
</dbReference>
<dbReference type="InterPro" id="IPR013740">
    <property type="entry name" value="Redoxin"/>
</dbReference>
<sequence length="173" mass="18868">MKIKELLGGLLVLALVAVAAFLWLSPQGGKFFAAKAPEVSTPTLDGGRFDLASYRGRPVLLNFWATDCPGCVKEIPMLIELQREFGPQGFQVIGMALQYDDPRLVRNMSAQMGISYVVALDRQGQAAQAFGGINLVPTSFLIDAEGRIVERKLGEIDKNEMAEKIGKLLKKDA</sequence>
<dbReference type="PANTHER" id="PTHR42852:SF17">
    <property type="entry name" value="THIOREDOXIN-LIKE PROTEIN HI_1115"/>
    <property type="match status" value="1"/>
</dbReference>
<dbReference type="CDD" id="cd02966">
    <property type="entry name" value="TlpA_like_family"/>
    <property type="match status" value="1"/>
</dbReference>
<dbReference type="Proteomes" id="UP001446205">
    <property type="component" value="Unassembled WGS sequence"/>
</dbReference>
<accession>A0ABU9D7A1</accession>